<evidence type="ECO:0000313" key="3">
    <source>
        <dbReference type="Proteomes" id="UP000563524"/>
    </source>
</evidence>
<evidence type="ECO:0000313" key="2">
    <source>
        <dbReference type="EMBL" id="MBB4658508.1"/>
    </source>
</evidence>
<dbReference type="AlphaFoldDB" id="A0A840I2U1"/>
<organism evidence="2 3">
    <name type="scientific">Parvularcula dongshanensis</name>
    <dbReference type="NCBI Taxonomy" id="1173995"/>
    <lineage>
        <taxon>Bacteria</taxon>
        <taxon>Pseudomonadati</taxon>
        <taxon>Pseudomonadota</taxon>
        <taxon>Alphaproteobacteria</taxon>
        <taxon>Parvularculales</taxon>
        <taxon>Parvularculaceae</taxon>
        <taxon>Parvularcula</taxon>
    </lineage>
</organism>
<dbReference type="EMBL" id="JACHOB010000001">
    <property type="protein sequence ID" value="MBB4658508.1"/>
    <property type="molecule type" value="Genomic_DNA"/>
</dbReference>
<accession>A0A840I2U1</accession>
<keyword evidence="1" id="KW-0812">Transmembrane</keyword>
<keyword evidence="3" id="KW-1185">Reference proteome</keyword>
<comment type="caution">
    <text evidence="2">The sequence shown here is derived from an EMBL/GenBank/DDBJ whole genome shotgun (WGS) entry which is preliminary data.</text>
</comment>
<protein>
    <submittedName>
        <fullName evidence="2">Uncharacterized protein</fullName>
    </submittedName>
</protein>
<reference evidence="2 3" key="1">
    <citation type="submission" date="2020-08" db="EMBL/GenBank/DDBJ databases">
        <title>Genomic Encyclopedia of Type Strains, Phase IV (KMG-IV): sequencing the most valuable type-strain genomes for metagenomic binning, comparative biology and taxonomic classification.</title>
        <authorList>
            <person name="Goeker M."/>
        </authorList>
    </citation>
    <scope>NUCLEOTIDE SEQUENCE [LARGE SCALE GENOMIC DNA]</scope>
    <source>
        <strain evidence="2 3">DSM 102850</strain>
    </source>
</reference>
<dbReference type="RefSeq" id="WP_183816392.1">
    <property type="nucleotide sequence ID" value="NZ_JACHOB010000001.1"/>
</dbReference>
<gene>
    <name evidence="2" type="ORF">GGQ59_001008</name>
</gene>
<proteinExistence type="predicted"/>
<evidence type="ECO:0000256" key="1">
    <source>
        <dbReference type="SAM" id="Phobius"/>
    </source>
</evidence>
<sequence length="66" mass="7036">MSEPRRRGPDAREKSIITGAIGGLVLGLIADQVLVLAVLGAILGAVHDLAQYVPASWWGKGRDRDE</sequence>
<name>A0A840I2U1_9PROT</name>
<feature type="transmembrane region" description="Helical" evidence="1">
    <location>
        <begin position="21"/>
        <end position="46"/>
    </location>
</feature>
<dbReference type="Proteomes" id="UP000563524">
    <property type="component" value="Unassembled WGS sequence"/>
</dbReference>
<keyword evidence="1" id="KW-1133">Transmembrane helix</keyword>
<keyword evidence="1" id="KW-0472">Membrane</keyword>